<comment type="catalytic activity">
    <reaction evidence="7">
        <text>tRNA(n+1) + phosphate = tRNA(n) + a ribonucleoside 5'-diphosphate</text>
        <dbReference type="Rhea" id="RHEA:10628"/>
        <dbReference type="Rhea" id="RHEA-COMP:17343"/>
        <dbReference type="Rhea" id="RHEA-COMP:17344"/>
        <dbReference type="ChEBI" id="CHEBI:43474"/>
        <dbReference type="ChEBI" id="CHEBI:57930"/>
        <dbReference type="ChEBI" id="CHEBI:173114"/>
        <dbReference type="EC" id="2.7.7.56"/>
    </reaction>
</comment>
<dbReference type="InterPro" id="IPR027408">
    <property type="entry name" value="PNPase/RNase_PH_dom_sf"/>
</dbReference>
<keyword evidence="7 10" id="KW-0808">Transferase</keyword>
<dbReference type="GO" id="GO:0009022">
    <property type="term" value="F:tRNA nucleotidyltransferase activity"/>
    <property type="evidence" value="ECO:0007669"/>
    <property type="project" value="UniProtKB-EC"/>
</dbReference>
<sequence>MRPSKRAPDEMRKVTLKRGVARYAEGSCLVRFGDTHVFCTASLEDRAPAWLRGQGRGWVTAEYSMLPRATMERTRREVNAGKPSGRTQEIQRLIGRSLRAVVDLPALGERQISIDCDVLQADGGTRTASITGAWVALHDCIEWMRARSIINTQPLKDHVAAVSCGVHQGVPVLDLDYAEDSTAETDANFVLTGSGGIVEIQGTAEGKPFTDEELFELLRLARHGAARLVALQKEAIGK</sequence>
<evidence type="ECO:0000313" key="10">
    <source>
        <dbReference type="EMBL" id="MFC3265359.1"/>
    </source>
</evidence>
<dbReference type="PROSITE" id="PS01277">
    <property type="entry name" value="RIBONUCLEASE_PH"/>
    <property type="match status" value="1"/>
</dbReference>
<comment type="subunit">
    <text evidence="7">Homohexameric ring arranged as a trimer of dimers.</text>
</comment>
<evidence type="ECO:0000256" key="1">
    <source>
        <dbReference type="ARBA" id="ARBA00006678"/>
    </source>
</evidence>
<dbReference type="InterPro" id="IPR018336">
    <property type="entry name" value="RNase_PH_CS"/>
</dbReference>
<organism evidence="10 11">
    <name type="scientific">Camelimonas abortus</name>
    <dbReference type="NCBI Taxonomy" id="1017184"/>
    <lineage>
        <taxon>Bacteria</taxon>
        <taxon>Pseudomonadati</taxon>
        <taxon>Pseudomonadota</taxon>
        <taxon>Alphaproteobacteria</taxon>
        <taxon>Hyphomicrobiales</taxon>
        <taxon>Chelatococcaceae</taxon>
        <taxon>Camelimonas</taxon>
    </lineage>
</organism>
<reference evidence="11" key="1">
    <citation type="journal article" date="2019" name="Int. J. Syst. Evol. Microbiol.">
        <title>The Global Catalogue of Microorganisms (GCM) 10K type strain sequencing project: providing services to taxonomists for standard genome sequencing and annotation.</title>
        <authorList>
            <consortium name="The Broad Institute Genomics Platform"/>
            <consortium name="The Broad Institute Genome Sequencing Center for Infectious Disease"/>
            <person name="Wu L."/>
            <person name="Ma J."/>
        </authorList>
    </citation>
    <scope>NUCLEOTIDE SEQUENCE [LARGE SCALE GENOMIC DNA]</scope>
    <source>
        <strain evidence="11">CCM 7941</strain>
    </source>
</reference>
<comment type="similarity">
    <text evidence="1 7">Belongs to the RNase PH family.</text>
</comment>
<dbReference type="RefSeq" id="WP_376831901.1">
    <property type="nucleotide sequence ID" value="NZ_JBHLWR010000006.1"/>
</dbReference>
<dbReference type="Pfam" id="PF03725">
    <property type="entry name" value="RNase_PH_C"/>
    <property type="match status" value="1"/>
</dbReference>
<evidence type="ECO:0000256" key="3">
    <source>
        <dbReference type="ARBA" id="ARBA00022555"/>
    </source>
</evidence>
<evidence type="ECO:0000256" key="4">
    <source>
        <dbReference type="ARBA" id="ARBA00022694"/>
    </source>
</evidence>
<dbReference type="Gene3D" id="3.30.230.70">
    <property type="entry name" value="GHMP Kinase, N-terminal domain"/>
    <property type="match status" value="1"/>
</dbReference>
<dbReference type="EMBL" id="JBHRUV010000017">
    <property type="protein sequence ID" value="MFC3265359.1"/>
    <property type="molecule type" value="Genomic_DNA"/>
</dbReference>
<keyword evidence="4 7" id="KW-0819">tRNA processing</keyword>
<feature type="domain" description="Exoribonuclease phosphorolytic" evidence="8">
    <location>
        <begin position="10"/>
        <end position="140"/>
    </location>
</feature>
<proteinExistence type="inferred from homology"/>
<evidence type="ECO:0000313" key="11">
    <source>
        <dbReference type="Proteomes" id="UP001595536"/>
    </source>
</evidence>
<evidence type="ECO:0000259" key="9">
    <source>
        <dbReference type="Pfam" id="PF03725"/>
    </source>
</evidence>
<dbReference type="InterPro" id="IPR020568">
    <property type="entry name" value="Ribosomal_Su5_D2-typ_SF"/>
</dbReference>
<evidence type="ECO:0000256" key="2">
    <source>
        <dbReference type="ARBA" id="ARBA00022552"/>
    </source>
</evidence>
<dbReference type="SUPFAM" id="SSF55666">
    <property type="entry name" value="Ribonuclease PH domain 2-like"/>
    <property type="match status" value="1"/>
</dbReference>
<evidence type="ECO:0000256" key="6">
    <source>
        <dbReference type="ARBA" id="ARBA00022884"/>
    </source>
</evidence>
<keyword evidence="3 7" id="KW-0820">tRNA-binding</keyword>
<dbReference type="EC" id="2.7.7.56" evidence="7"/>
<dbReference type="PANTHER" id="PTHR11953:SF0">
    <property type="entry name" value="EXOSOME COMPLEX COMPONENT RRP41"/>
    <property type="match status" value="1"/>
</dbReference>
<dbReference type="InterPro" id="IPR050080">
    <property type="entry name" value="RNase_PH"/>
</dbReference>
<dbReference type="CDD" id="cd11362">
    <property type="entry name" value="RNase_PH_bact"/>
    <property type="match status" value="1"/>
</dbReference>
<dbReference type="InterPro" id="IPR036345">
    <property type="entry name" value="ExoRNase_PH_dom2_sf"/>
</dbReference>
<feature type="domain" description="Exoribonuclease phosphorolytic" evidence="9">
    <location>
        <begin position="159"/>
        <end position="222"/>
    </location>
</feature>
<dbReference type="PANTHER" id="PTHR11953">
    <property type="entry name" value="EXOSOME COMPLEX COMPONENT"/>
    <property type="match status" value="1"/>
</dbReference>
<dbReference type="HAMAP" id="MF_00564">
    <property type="entry name" value="RNase_PH"/>
    <property type="match status" value="1"/>
</dbReference>
<comment type="caution">
    <text evidence="10">The sequence shown here is derived from an EMBL/GenBank/DDBJ whole genome shotgun (WGS) entry which is preliminary data.</text>
</comment>
<dbReference type="Proteomes" id="UP001595536">
    <property type="component" value="Unassembled WGS sequence"/>
</dbReference>
<dbReference type="InterPro" id="IPR001247">
    <property type="entry name" value="ExoRNase_PH_dom1"/>
</dbReference>
<comment type="function">
    <text evidence="7">Phosphorolytic 3'-5' exoribonuclease that plays an important role in tRNA 3'-end maturation. Removes nucleotide residues following the 3'-CCA terminus of tRNAs; can also add nucleotides to the ends of RNA molecules by using nucleoside diphosphates as substrates, but this may not be physiologically important. Probably plays a role in initiation of 16S rRNA degradation (leading to ribosome degradation) during starvation.</text>
</comment>
<evidence type="ECO:0000259" key="8">
    <source>
        <dbReference type="Pfam" id="PF01138"/>
    </source>
</evidence>
<gene>
    <name evidence="7 10" type="primary">rph</name>
    <name evidence="10" type="ORF">ACFOEX_03145</name>
</gene>
<protein>
    <recommendedName>
        <fullName evidence="7">Ribonuclease PH</fullName>
        <shortName evidence="7">RNase PH</shortName>
        <ecNumber evidence="7">2.7.7.56</ecNumber>
    </recommendedName>
    <alternativeName>
        <fullName evidence="7">tRNA nucleotidyltransferase</fullName>
    </alternativeName>
</protein>
<keyword evidence="6" id="KW-0694">RNA-binding</keyword>
<keyword evidence="11" id="KW-1185">Reference proteome</keyword>
<dbReference type="SUPFAM" id="SSF54211">
    <property type="entry name" value="Ribosomal protein S5 domain 2-like"/>
    <property type="match status" value="1"/>
</dbReference>
<evidence type="ECO:0000256" key="7">
    <source>
        <dbReference type="HAMAP-Rule" id="MF_00564"/>
    </source>
</evidence>
<dbReference type="NCBIfam" id="TIGR01966">
    <property type="entry name" value="RNasePH"/>
    <property type="match status" value="1"/>
</dbReference>
<feature type="binding site" evidence="7">
    <location>
        <begin position="124"/>
        <end position="126"/>
    </location>
    <ligand>
        <name>phosphate</name>
        <dbReference type="ChEBI" id="CHEBI:43474"/>
        <note>substrate</note>
    </ligand>
</feature>
<dbReference type="Pfam" id="PF01138">
    <property type="entry name" value="RNase_PH"/>
    <property type="match status" value="1"/>
</dbReference>
<dbReference type="InterPro" id="IPR002381">
    <property type="entry name" value="RNase_PH_bac-type"/>
</dbReference>
<keyword evidence="2 7" id="KW-0698">rRNA processing</keyword>
<dbReference type="InterPro" id="IPR015847">
    <property type="entry name" value="ExoRNase_PH_dom2"/>
</dbReference>
<evidence type="ECO:0000256" key="5">
    <source>
        <dbReference type="ARBA" id="ARBA00022695"/>
    </source>
</evidence>
<keyword evidence="5 7" id="KW-0548">Nucleotidyltransferase</keyword>
<accession>A0ABV7LC31</accession>
<name>A0ABV7LC31_9HYPH</name>
<feature type="binding site" evidence="7">
    <location>
        <position position="86"/>
    </location>
    <ligand>
        <name>phosphate</name>
        <dbReference type="ChEBI" id="CHEBI:43474"/>
        <note>substrate</note>
    </ligand>
</feature>